<dbReference type="Proteomes" id="UP001516400">
    <property type="component" value="Unassembled WGS sequence"/>
</dbReference>
<dbReference type="EMBL" id="JABFTP020000103">
    <property type="protein sequence ID" value="KAL3276333.1"/>
    <property type="molecule type" value="Genomic_DNA"/>
</dbReference>
<sequence>MLGLINQVFPVMLLLFSESLGSALHGPCASHSECGTFDTHCKNGTCVCKETFMTVYDSCVHVASENIECSKKEHCHVILGSKSTCKNKRCVCRPFHHLHKKQCIKNRDLHDVCEHDHQCYCGQDCIDRIGCINNTCTCRDGYKSYSIRRCIVDPFHRVEIPPVAVMQSPNNRATKIDCILLYIVAILIFFNKP</sequence>
<gene>
    <name evidence="2" type="ORF">HHI36_011717</name>
</gene>
<protein>
    <submittedName>
        <fullName evidence="2">Uncharacterized protein</fullName>
    </submittedName>
</protein>
<reference evidence="2 3" key="1">
    <citation type="journal article" date="2021" name="BMC Biol.">
        <title>Horizontally acquired antibacterial genes associated with adaptive radiation of ladybird beetles.</title>
        <authorList>
            <person name="Li H.S."/>
            <person name="Tang X.F."/>
            <person name="Huang Y.H."/>
            <person name="Xu Z.Y."/>
            <person name="Chen M.L."/>
            <person name="Du X.Y."/>
            <person name="Qiu B.Y."/>
            <person name="Chen P.T."/>
            <person name="Zhang W."/>
            <person name="Slipinski A."/>
            <person name="Escalona H.E."/>
            <person name="Waterhouse R.M."/>
            <person name="Zwick A."/>
            <person name="Pang H."/>
        </authorList>
    </citation>
    <scope>NUCLEOTIDE SEQUENCE [LARGE SCALE GENOMIC DNA]</scope>
    <source>
        <strain evidence="2">SYSU2018</strain>
    </source>
</reference>
<dbReference type="PANTHER" id="PTHR39069">
    <property type="entry name" value="ECDYSONE-INDUCIBLE GENE E1, ISOFORM A"/>
    <property type="match status" value="1"/>
</dbReference>
<feature type="signal peptide" evidence="1">
    <location>
        <begin position="1"/>
        <end position="23"/>
    </location>
</feature>
<comment type="caution">
    <text evidence="2">The sequence shown here is derived from an EMBL/GenBank/DDBJ whole genome shotgun (WGS) entry which is preliminary data.</text>
</comment>
<dbReference type="PANTHER" id="PTHR39069:SF8">
    <property type="entry name" value="FI17111P1"/>
    <property type="match status" value="1"/>
</dbReference>
<evidence type="ECO:0000256" key="1">
    <source>
        <dbReference type="SAM" id="SignalP"/>
    </source>
</evidence>
<keyword evidence="3" id="KW-1185">Reference proteome</keyword>
<organism evidence="2 3">
    <name type="scientific">Cryptolaemus montrouzieri</name>
    <dbReference type="NCBI Taxonomy" id="559131"/>
    <lineage>
        <taxon>Eukaryota</taxon>
        <taxon>Metazoa</taxon>
        <taxon>Ecdysozoa</taxon>
        <taxon>Arthropoda</taxon>
        <taxon>Hexapoda</taxon>
        <taxon>Insecta</taxon>
        <taxon>Pterygota</taxon>
        <taxon>Neoptera</taxon>
        <taxon>Endopterygota</taxon>
        <taxon>Coleoptera</taxon>
        <taxon>Polyphaga</taxon>
        <taxon>Cucujiformia</taxon>
        <taxon>Coccinelloidea</taxon>
        <taxon>Coccinellidae</taxon>
        <taxon>Scymninae</taxon>
        <taxon>Scymnini</taxon>
        <taxon>Cryptolaemus</taxon>
    </lineage>
</organism>
<keyword evidence="1" id="KW-0732">Signal</keyword>
<accession>A0ABD2NC66</accession>
<dbReference type="AlphaFoldDB" id="A0ABD2NC66"/>
<evidence type="ECO:0000313" key="2">
    <source>
        <dbReference type="EMBL" id="KAL3276333.1"/>
    </source>
</evidence>
<feature type="chain" id="PRO_5044740759" evidence="1">
    <location>
        <begin position="24"/>
        <end position="193"/>
    </location>
</feature>
<name>A0ABD2NC66_9CUCU</name>
<proteinExistence type="predicted"/>
<evidence type="ECO:0000313" key="3">
    <source>
        <dbReference type="Proteomes" id="UP001516400"/>
    </source>
</evidence>